<comment type="caution">
    <text evidence="1">The sequence shown here is derived from an EMBL/GenBank/DDBJ whole genome shotgun (WGS) entry which is preliminary data.</text>
</comment>
<evidence type="ECO:0000313" key="1">
    <source>
        <dbReference type="EMBL" id="TMQ56950.1"/>
    </source>
</evidence>
<accession>A0A538SZY6</accession>
<protein>
    <recommendedName>
        <fullName evidence="3">Radical SAM protein</fullName>
    </recommendedName>
</protein>
<gene>
    <name evidence="1" type="ORF">E6K72_04125</name>
</gene>
<dbReference type="SUPFAM" id="SSF102114">
    <property type="entry name" value="Radical SAM enzymes"/>
    <property type="match status" value="1"/>
</dbReference>
<reference evidence="1 2" key="1">
    <citation type="journal article" date="2019" name="Nat. Microbiol.">
        <title>Mediterranean grassland soil C-N compound turnover is dependent on rainfall and depth, and is mediated by genomically divergent microorganisms.</title>
        <authorList>
            <person name="Diamond S."/>
            <person name="Andeer P.F."/>
            <person name="Li Z."/>
            <person name="Crits-Christoph A."/>
            <person name="Burstein D."/>
            <person name="Anantharaman K."/>
            <person name="Lane K.R."/>
            <person name="Thomas B.C."/>
            <person name="Pan C."/>
            <person name="Northen T.R."/>
            <person name="Banfield J.F."/>
        </authorList>
    </citation>
    <scope>NUCLEOTIDE SEQUENCE [LARGE SCALE GENOMIC DNA]</scope>
    <source>
        <strain evidence="1">WS_2</strain>
    </source>
</reference>
<proteinExistence type="predicted"/>
<organism evidence="1 2">
    <name type="scientific">Eiseniibacteriota bacterium</name>
    <dbReference type="NCBI Taxonomy" id="2212470"/>
    <lineage>
        <taxon>Bacteria</taxon>
        <taxon>Candidatus Eiseniibacteriota</taxon>
    </lineage>
</organism>
<dbReference type="AlphaFoldDB" id="A0A538SZY6"/>
<evidence type="ECO:0000313" key="2">
    <source>
        <dbReference type="Proteomes" id="UP000317716"/>
    </source>
</evidence>
<sequence length="165" mass="17944">MSLDGWRAEDHDRFRGAGSFARALTGLARLAEYELLPIVTATQNTDDEADALRERYLAVLRAAGLPRPRLKLLPMFRLGREVERTGGYSPADSLADLPPGAFDPTRLQCHSCRAVTSRGVFVCPLLVDEEGARMGERIDQALGPFELSHGACSTCYTTGMTCGNA</sequence>
<dbReference type="EMBL" id="VBOS01000141">
    <property type="protein sequence ID" value="TMQ56950.1"/>
    <property type="molecule type" value="Genomic_DNA"/>
</dbReference>
<name>A0A538SZY6_UNCEI</name>
<dbReference type="InterPro" id="IPR058240">
    <property type="entry name" value="rSAM_sf"/>
</dbReference>
<dbReference type="Proteomes" id="UP000317716">
    <property type="component" value="Unassembled WGS sequence"/>
</dbReference>
<evidence type="ECO:0008006" key="3">
    <source>
        <dbReference type="Google" id="ProtNLM"/>
    </source>
</evidence>